<dbReference type="InterPro" id="IPR027417">
    <property type="entry name" value="P-loop_NTPase"/>
</dbReference>
<proteinExistence type="predicted"/>
<keyword evidence="5" id="KW-1185">Reference proteome</keyword>
<dbReference type="EMBL" id="FZNP01000017">
    <property type="protein sequence ID" value="SNS42803.1"/>
    <property type="molecule type" value="Genomic_DNA"/>
</dbReference>
<dbReference type="PRINTS" id="PR00364">
    <property type="entry name" value="DISEASERSIST"/>
</dbReference>
<keyword evidence="4" id="KW-0238">DNA-binding</keyword>
<dbReference type="PANTHER" id="PTHR35807">
    <property type="entry name" value="TRANSCRIPTIONAL REGULATOR REDD-RELATED"/>
    <property type="match status" value="1"/>
</dbReference>
<name>A0A239EFL2_9ACTN</name>
<sequence length="1017" mass="109613">MEPREDASRPAPARAPAFRVLGRLSVSAGGTEVPPPRSHVLQGLLGALLLAQGEPLRTERLTRLVWADRAEMTSRESVHVGISRLRKWLRQLGDGAPSIDYEDGYRLAVPGDDLDLHRFRALIERARAVQEPEPRAAVLVSALRLRRGPVLAGMEYLDRADVLLRSVEQHMREAVMDLATAAQRVEDPEPAIAAVRALAGDLPFDEPLHAALIDLLAAGGQPAEALNVYRRLGERLADELGVEPSSQVQDAYLRVLDRDRPFAAAPEPAAGPRAVVPVPAQLPPGIPDFTGRLDEAALIAGSLMNPVNGRARTVAVTTVAGMGGIGKTALAVHVAHLLADAFPDGQLYANLDGDADARPEPSEVLDRFLRALGVSGSGVPPAPAERAALFRSRVAGRRVLVVLDGALNEEQVRPLLPGSPGTAVLVTSRNRLTGLEGATLLDLEVLSPPQAVDLLTRVIGPRRVAAEPEGAMEIVRLCGHIPLAVRIAAGRLAGRPNWTLAHLAEVLRDERGRLDELAVGDLAVRASFRMSYRPLPPATRRAFRMIGLLDAPDFSLWTVAALLGVPLNEARPHLERLIDAQLVNVVGTDATGGLRHRMHELIRLYARECAEAEDAPRQRTAALARALGAWLWLAENAAERIPGPAYASMHGTAPRWPLSPATAARLLADPLQWFAAELPALTAAARQACDLKLDELAWDLAASLEKFCDIRGAYDDWRHTNERALRLCRAARNKRGEAVLLRGLLEVITWTSEGRTKPAMVVMRETAERLLRLFTELGDERGMADALIQISWGLVAQGAKEEALATAARALRLAEPSGYLGGQARALQIQAVAHGEEDPLRAVSCLERALEIAERLGNVRLKATVVQFLGVGHAFAGDLGTGQDMLNRSITMARELDDRYLETFSLIYLAKLFTAIGDERARATADLALAYSRAGNFGHHLAEALAILGELNLAAGDITAAVGCLEESVDVWRTRGWLPFLARTLHRLGDAYAAAGDHDAAAAARAEADDLTGKISQ</sequence>
<evidence type="ECO:0000256" key="1">
    <source>
        <dbReference type="ARBA" id="ARBA00023015"/>
    </source>
</evidence>
<protein>
    <submittedName>
        <fullName evidence="4">DNA-binding transcriptional activator of the SARP family</fullName>
    </submittedName>
</protein>
<evidence type="ECO:0000313" key="4">
    <source>
        <dbReference type="EMBL" id="SNS42803.1"/>
    </source>
</evidence>
<keyword evidence="2" id="KW-0804">Transcription</keyword>
<reference evidence="5" key="1">
    <citation type="submission" date="2017-06" db="EMBL/GenBank/DDBJ databases">
        <authorList>
            <person name="Varghese N."/>
            <person name="Submissions S."/>
        </authorList>
    </citation>
    <scope>NUCLEOTIDE SEQUENCE [LARGE SCALE GENOMIC DNA]</scope>
    <source>
        <strain evidence="5">DSM 44485</strain>
    </source>
</reference>
<dbReference type="SMART" id="SM01043">
    <property type="entry name" value="BTAD"/>
    <property type="match status" value="1"/>
</dbReference>
<dbReference type="InterPro" id="IPR051677">
    <property type="entry name" value="AfsR-DnrI-RedD_regulator"/>
</dbReference>
<gene>
    <name evidence="4" type="ORF">SAMN06265355_11729</name>
</gene>
<organism evidence="4 5">
    <name type="scientific">Actinomadura mexicana</name>
    <dbReference type="NCBI Taxonomy" id="134959"/>
    <lineage>
        <taxon>Bacteria</taxon>
        <taxon>Bacillati</taxon>
        <taxon>Actinomycetota</taxon>
        <taxon>Actinomycetes</taxon>
        <taxon>Streptosporangiales</taxon>
        <taxon>Thermomonosporaceae</taxon>
        <taxon>Actinomadura</taxon>
    </lineage>
</organism>
<feature type="domain" description="Bacterial transcriptional activator" evidence="3">
    <location>
        <begin position="114"/>
        <end position="256"/>
    </location>
</feature>
<dbReference type="GO" id="GO:0043531">
    <property type="term" value="F:ADP binding"/>
    <property type="evidence" value="ECO:0007669"/>
    <property type="project" value="InterPro"/>
</dbReference>
<dbReference type="SUPFAM" id="SSF48452">
    <property type="entry name" value="TPR-like"/>
    <property type="match status" value="3"/>
</dbReference>
<dbReference type="InterPro" id="IPR005158">
    <property type="entry name" value="BTAD"/>
</dbReference>
<evidence type="ECO:0000256" key="2">
    <source>
        <dbReference type="ARBA" id="ARBA00023163"/>
    </source>
</evidence>
<dbReference type="CDD" id="cd15831">
    <property type="entry name" value="BTAD"/>
    <property type="match status" value="1"/>
</dbReference>
<dbReference type="Gene3D" id="1.10.10.10">
    <property type="entry name" value="Winged helix-like DNA-binding domain superfamily/Winged helix DNA-binding domain"/>
    <property type="match status" value="1"/>
</dbReference>
<keyword evidence="1" id="KW-0805">Transcription regulation</keyword>
<dbReference type="Proteomes" id="UP000198420">
    <property type="component" value="Unassembled WGS sequence"/>
</dbReference>
<dbReference type="GO" id="GO:0003677">
    <property type="term" value="F:DNA binding"/>
    <property type="evidence" value="ECO:0007669"/>
    <property type="project" value="UniProtKB-KW"/>
</dbReference>
<dbReference type="SUPFAM" id="SSF52540">
    <property type="entry name" value="P-loop containing nucleoside triphosphate hydrolases"/>
    <property type="match status" value="1"/>
</dbReference>
<dbReference type="RefSeq" id="WP_089315760.1">
    <property type="nucleotide sequence ID" value="NZ_FZNP01000017.1"/>
</dbReference>
<dbReference type="OrthoDB" id="5521887at2"/>
<dbReference type="InterPro" id="IPR011990">
    <property type="entry name" value="TPR-like_helical_dom_sf"/>
</dbReference>
<evidence type="ECO:0000313" key="5">
    <source>
        <dbReference type="Proteomes" id="UP000198420"/>
    </source>
</evidence>
<dbReference type="InterPro" id="IPR016032">
    <property type="entry name" value="Sig_transdc_resp-reg_C-effctor"/>
</dbReference>
<dbReference type="PANTHER" id="PTHR35807:SF1">
    <property type="entry name" value="TRANSCRIPTIONAL REGULATOR REDD"/>
    <property type="match status" value="1"/>
</dbReference>
<dbReference type="Gene3D" id="3.40.50.300">
    <property type="entry name" value="P-loop containing nucleotide triphosphate hydrolases"/>
    <property type="match status" value="1"/>
</dbReference>
<evidence type="ECO:0000259" key="3">
    <source>
        <dbReference type="SMART" id="SM01043"/>
    </source>
</evidence>
<dbReference type="GO" id="GO:0006355">
    <property type="term" value="P:regulation of DNA-templated transcription"/>
    <property type="evidence" value="ECO:0007669"/>
    <property type="project" value="InterPro"/>
</dbReference>
<dbReference type="Pfam" id="PF03704">
    <property type="entry name" value="BTAD"/>
    <property type="match status" value="1"/>
</dbReference>
<dbReference type="Gene3D" id="1.25.40.10">
    <property type="entry name" value="Tetratricopeptide repeat domain"/>
    <property type="match status" value="2"/>
</dbReference>
<dbReference type="InterPro" id="IPR036388">
    <property type="entry name" value="WH-like_DNA-bd_sf"/>
</dbReference>
<accession>A0A239EFL2</accession>
<dbReference type="AlphaFoldDB" id="A0A239EFL2"/>
<dbReference type="SUPFAM" id="SSF46894">
    <property type="entry name" value="C-terminal effector domain of the bipartite response regulators"/>
    <property type="match status" value="1"/>
</dbReference>